<gene>
    <name evidence="1" type="ORF">HII30_02430</name>
</gene>
<organism evidence="1 2">
    <name type="scientific">Paenibacillus lemnae</name>
    <dbReference type="NCBI Taxonomy" id="1330551"/>
    <lineage>
        <taxon>Bacteria</taxon>
        <taxon>Bacillati</taxon>
        <taxon>Bacillota</taxon>
        <taxon>Bacilli</taxon>
        <taxon>Bacillales</taxon>
        <taxon>Paenibacillaceae</taxon>
        <taxon>Paenibacillus</taxon>
    </lineage>
</organism>
<keyword evidence="2" id="KW-1185">Reference proteome</keyword>
<comment type="caution">
    <text evidence="1">The sequence shown here is derived from an EMBL/GenBank/DDBJ whole genome shotgun (WGS) entry which is preliminary data.</text>
</comment>
<reference evidence="1 2" key="1">
    <citation type="submission" date="2020-04" db="EMBL/GenBank/DDBJ databases">
        <title>Paenibacillus algicola sp. nov., a novel marine bacterium producing alginate lyase.</title>
        <authorList>
            <person name="Huang H."/>
        </authorList>
    </citation>
    <scope>NUCLEOTIDE SEQUENCE [LARGE SCALE GENOMIC DNA]</scope>
    <source>
        <strain evidence="1 2">L7-75</strain>
    </source>
</reference>
<protein>
    <submittedName>
        <fullName evidence="1">Uncharacterized protein</fullName>
    </submittedName>
</protein>
<dbReference type="EMBL" id="JABBPN010000002">
    <property type="protein sequence ID" value="NMO94645.1"/>
    <property type="molecule type" value="Genomic_DNA"/>
</dbReference>
<dbReference type="AlphaFoldDB" id="A0A848M1L2"/>
<sequence>MYRHRQTSARYGSTGKREWKRNITAIRRNSWLPDRVKLKSDDHTTHKKSTLYAAGAF</sequence>
<name>A0A848M1L2_PAELE</name>
<evidence type="ECO:0000313" key="2">
    <source>
        <dbReference type="Proteomes" id="UP000565468"/>
    </source>
</evidence>
<accession>A0A848M1L2</accession>
<dbReference type="Proteomes" id="UP000565468">
    <property type="component" value="Unassembled WGS sequence"/>
</dbReference>
<proteinExistence type="predicted"/>
<evidence type="ECO:0000313" key="1">
    <source>
        <dbReference type="EMBL" id="NMO94645.1"/>
    </source>
</evidence>